<dbReference type="AlphaFoldDB" id="A0A9X2VPK1"/>
<proteinExistence type="predicted"/>
<accession>A0A9X2VPK1</accession>
<name>A0A9X2VPK1_9PSEU</name>
<dbReference type="SUPFAM" id="SSF48452">
    <property type="entry name" value="TPR-like"/>
    <property type="match status" value="1"/>
</dbReference>
<organism evidence="2 3">
    <name type="scientific">Umezawaea endophytica</name>
    <dbReference type="NCBI Taxonomy" id="1654476"/>
    <lineage>
        <taxon>Bacteria</taxon>
        <taxon>Bacillati</taxon>
        <taxon>Actinomycetota</taxon>
        <taxon>Actinomycetes</taxon>
        <taxon>Pseudonocardiales</taxon>
        <taxon>Pseudonocardiaceae</taxon>
        <taxon>Umezawaea</taxon>
    </lineage>
</organism>
<evidence type="ECO:0000259" key="1">
    <source>
        <dbReference type="Pfam" id="PF12770"/>
    </source>
</evidence>
<dbReference type="Proteomes" id="UP001141259">
    <property type="component" value="Unassembled WGS sequence"/>
</dbReference>
<dbReference type="Pfam" id="PF12770">
    <property type="entry name" value="CHAT"/>
    <property type="match status" value="1"/>
</dbReference>
<feature type="domain" description="CHAT" evidence="1">
    <location>
        <begin position="640"/>
        <end position="865"/>
    </location>
</feature>
<reference evidence="2" key="1">
    <citation type="submission" date="2022-08" db="EMBL/GenBank/DDBJ databases">
        <authorList>
            <person name="Tistechok S."/>
            <person name="Samborskyy M."/>
            <person name="Roman I."/>
        </authorList>
    </citation>
    <scope>NUCLEOTIDE SEQUENCE</scope>
    <source>
        <strain evidence="2">DSM 103496</strain>
    </source>
</reference>
<dbReference type="InterPro" id="IPR024983">
    <property type="entry name" value="CHAT_dom"/>
</dbReference>
<comment type="caution">
    <text evidence="2">The sequence shown here is derived from an EMBL/GenBank/DDBJ whole genome shotgun (WGS) entry which is preliminary data.</text>
</comment>
<protein>
    <submittedName>
        <fullName evidence="2">CHAT domain-containing protein</fullName>
    </submittedName>
</protein>
<evidence type="ECO:0000313" key="2">
    <source>
        <dbReference type="EMBL" id="MCS7480162.1"/>
    </source>
</evidence>
<dbReference type="Gene3D" id="1.25.40.10">
    <property type="entry name" value="Tetratricopeptide repeat domain"/>
    <property type="match status" value="1"/>
</dbReference>
<gene>
    <name evidence="2" type="ORF">NZH93_25175</name>
</gene>
<evidence type="ECO:0000313" key="3">
    <source>
        <dbReference type="Proteomes" id="UP001141259"/>
    </source>
</evidence>
<keyword evidence="3" id="KW-1185">Reference proteome</keyword>
<dbReference type="InterPro" id="IPR011990">
    <property type="entry name" value="TPR-like_helical_dom_sf"/>
</dbReference>
<dbReference type="EMBL" id="JANYMP010000012">
    <property type="protein sequence ID" value="MCS7480162.1"/>
    <property type="molecule type" value="Genomic_DNA"/>
</dbReference>
<sequence length="881" mass="94564">MPASSSRTPPRGVSRSADPEEIVRRAREFHRTGKATTVAGKHLKAAAILRRGLALLDHHSVDDVTRVEVRTRLLVTLSWCLAETSHVDDGLTLLAGAREDLALFPDFPERDELLGLLDGNRGVLLFRVGRLEEGITHVDSDVDYHERQLAEGDGDVAEVVKALVIALTNRGNAYGELHRITQATRDLNRVVDLAAEHDMPFSGAIATHALGNVLQRAGDLPSALRRYEDANRAYQELEPGMLLRLRIDQAEAMISVGLADEAGRHLDEVLPELRRQRVGQDIAEAELFRAAAALLDGELVTAKRMANAAQRKLVQRGSPAWAAVAGLIALRVDVLRALESKRPSKRVVDRALELADRLTAQKLGDQAAVAHALAVRVEVRRGNTDRAAELLRDVPRTRRTSPIDQRMLVRLARAELALATGNRRVALAQAKAGLAELGRMRDQMGGLELVSGTALHGRELGELAVRLVLDGTDTAAAAKRLFTWLERTRAQMYRYEPVESTMDSELVESIAEVRQLSRALLRARLDGHPTSTLEVRYATSQRDAMRLGWSASPWGKARPVADLKEVQAELDDRAMVSFASSGDAMVAVVVVAGRVRMVRLGSASAATEAALRLHADLNALAPDYLPAPLAEVIATSARRQADLLDRQLLQPLADLLGDRELIIVPTGALYVVPWGVLALCKSRPTTVVPSATAWLATVQAAEDAAAGVLLVRGPGLQAAEGEIDKLAGYHVDATSLGGEEARVGTVLEALDGVTLAHIAAHGEHEPENALFSRLELADGALFAHEVGRVRRPPKQVVLAACELALNRIRPGDEALGFAGAMLASGAQTVIAASSRVGDEPAAAAMGDYHRGLASGSSPAVALADAIAIDPLRRPFVCLGSG</sequence>